<dbReference type="GO" id="GO:0070403">
    <property type="term" value="F:NAD+ binding"/>
    <property type="evidence" value="ECO:0007669"/>
    <property type="project" value="InterPro"/>
</dbReference>
<feature type="domain" description="Deacetylase sirtuin-type" evidence="5">
    <location>
        <begin position="1"/>
        <end position="228"/>
    </location>
</feature>
<proteinExistence type="predicted"/>
<protein>
    <recommendedName>
        <fullName evidence="1">protein acetyllysine N-acetyltransferase</fullName>
        <ecNumber evidence="1">2.3.1.286</ecNumber>
    </recommendedName>
</protein>
<dbReference type="InterPro" id="IPR050134">
    <property type="entry name" value="NAD-dep_sirtuin_deacylases"/>
</dbReference>
<comment type="caution">
    <text evidence="4">Lacks conserved residue(s) required for the propagation of feature annotation.</text>
</comment>
<accession>A0A4R6M4V4</accession>
<keyword evidence="2" id="KW-0808">Transferase</keyword>
<evidence type="ECO:0000313" key="7">
    <source>
        <dbReference type="Proteomes" id="UP000294656"/>
    </source>
</evidence>
<gene>
    <name evidence="6" type="ORF">DFP79_2906</name>
</gene>
<keyword evidence="3" id="KW-0520">NAD</keyword>
<dbReference type="Gene3D" id="3.40.50.1220">
    <property type="entry name" value="TPP-binding domain"/>
    <property type="match status" value="1"/>
</dbReference>
<dbReference type="InterPro" id="IPR029035">
    <property type="entry name" value="DHS-like_NAD/FAD-binding_dom"/>
</dbReference>
<dbReference type="PANTHER" id="PTHR11085">
    <property type="entry name" value="NAD-DEPENDENT PROTEIN DEACYLASE SIRTUIN-5, MITOCHONDRIAL-RELATED"/>
    <property type="match status" value="1"/>
</dbReference>
<dbReference type="SUPFAM" id="SSF52467">
    <property type="entry name" value="DHS-like NAD/FAD-binding domain"/>
    <property type="match status" value="1"/>
</dbReference>
<evidence type="ECO:0000256" key="2">
    <source>
        <dbReference type="ARBA" id="ARBA00022679"/>
    </source>
</evidence>
<dbReference type="InterPro" id="IPR026590">
    <property type="entry name" value="Ssirtuin_cat_dom"/>
</dbReference>
<dbReference type="PROSITE" id="PS50305">
    <property type="entry name" value="SIRTUIN"/>
    <property type="match status" value="1"/>
</dbReference>
<dbReference type="PANTHER" id="PTHR11085:SF4">
    <property type="entry name" value="NAD-DEPENDENT PROTEIN DEACYLASE"/>
    <property type="match status" value="1"/>
</dbReference>
<keyword evidence="7" id="KW-1185">Reference proteome</keyword>
<dbReference type="Gene3D" id="3.30.1600.10">
    <property type="entry name" value="SIR2/SIRT2 'Small Domain"/>
    <property type="match status" value="1"/>
</dbReference>
<dbReference type="Pfam" id="PF02146">
    <property type="entry name" value="SIR2"/>
    <property type="match status" value="1"/>
</dbReference>
<dbReference type="EC" id="2.3.1.286" evidence="1"/>
<evidence type="ECO:0000256" key="4">
    <source>
        <dbReference type="PROSITE-ProRule" id="PRU00236"/>
    </source>
</evidence>
<evidence type="ECO:0000259" key="5">
    <source>
        <dbReference type="PROSITE" id="PS50305"/>
    </source>
</evidence>
<evidence type="ECO:0000256" key="3">
    <source>
        <dbReference type="ARBA" id="ARBA00023027"/>
    </source>
</evidence>
<organism evidence="6 7">
    <name type="scientific">Marinomonas balearica</name>
    <dbReference type="NCBI Taxonomy" id="491947"/>
    <lineage>
        <taxon>Bacteria</taxon>
        <taxon>Pseudomonadati</taxon>
        <taxon>Pseudomonadota</taxon>
        <taxon>Gammaproteobacteria</taxon>
        <taxon>Oceanospirillales</taxon>
        <taxon>Oceanospirillaceae</taxon>
        <taxon>Marinomonas</taxon>
    </lineage>
</organism>
<reference evidence="6 7" key="1">
    <citation type="submission" date="2019-03" db="EMBL/GenBank/DDBJ databases">
        <title>Genomic Encyclopedia of Type Strains, Phase III (KMG-III): the genomes of soil and plant-associated and newly described type strains.</title>
        <authorList>
            <person name="Whitman W."/>
        </authorList>
    </citation>
    <scope>NUCLEOTIDE SEQUENCE [LARGE SCALE GENOMIC DNA]</scope>
    <source>
        <strain evidence="6 7">CECT 7378</strain>
    </source>
</reference>
<dbReference type="OrthoDB" id="9800582at2"/>
<dbReference type="AlphaFoldDB" id="A0A4R6M4V4"/>
<dbReference type="InterPro" id="IPR003000">
    <property type="entry name" value="Sirtuin"/>
</dbReference>
<dbReference type="EMBL" id="SNXC01000014">
    <property type="protein sequence ID" value="TDO96333.1"/>
    <property type="molecule type" value="Genomic_DNA"/>
</dbReference>
<dbReference type="InterPro" id="IPR026591">
    <property type="entry name" value="Sirtuin_cat_small_dom_sf"/>
</dbReference>
<dbReference type="RefSeq" id="WP_133504629.1">
    <property type="nucleotide sequence ID" value="NZ_SNXC01000014.1"/>
</dbReference>
<dbReference type="GO" id="GO:0017136">
    <property type="term" value="F:histone deacetylase activity, NAD-dependent"/>
    <property type="evidence" value="ECO:0007669"/>
    <property type="project" value="TreeGrafter"/>
</dbReference>
<dbReference type="Proteomes" id="UP000294656">
    <property type="component" value="Unassembled WGS sequence"/>
</dbReference>
<sequence length="229" mass="25243">MKKKKFVIVSGAGISAESGLSTFRDSGGLWNNHSIEEVATPEAWQKNPTLVLDFYNMRRKEAFAAKPNSAHIALAKLESKYEVSIITQNVDDLHERAGSSNVIHLHGLLKEARSDVNDTLIQTINDNPIKLGDYASDGNQLRPNIVWFGEIPHHFDRAIDLVSEADAILIVGTSLSVYPAANLVHYADNATIKTLVAPDIDHVPHNYDHYADKAGTAVPMLVERWLTAP</sequence>
<evidence type="ECO:0000313" key="6">
    <source>
        <dbReference type="EMBL" id="TDO96333.1"/>
    </source>
</evidence>
<comment type="caution">
    <text evidence="6">The sequence shown here is derived from an EMBL/GenBank/DDBJ whole genome shotgun (WGS) entry which is preliminary data.</text>
</comment>
<evidence type="ECO:0000256" key="1">
    <source>
        <dbReference type="ARBA" id="ARBA00012928"/>
    </source>
</evidence>
<name>A0A4R6M4V4_9GAMM</name>